<feature type="domain" description="THAP-type" evidence="9">
    <location>
        <begin position="1"/>
        <end position="117"/>
    </location>
</feature>
<dbReference type="PANTHER" id="PTHR46600:SF11">
    <property type="entry name" value="THAP DOMAIN-CONTAINING PROTEIN 10"/>
    <property type="match status" value="1"/>
</dbReference>
<dbReference type="InterPro" id="IPR026516">
    <property type="entry name" value="THAP1/10"/>
</dbReference>
<comment type="caution">
    <text evidence="10">The sequence shown here is derived from an EMBL/GenBank/DDBJ whole genome shotgun (WGS) entry which is preliminary data.</text>
</comment>
<evidence type="ECO:0000259" key="9">
    <source>
        <dbReference type="PROSITE" id="PS50950"/>
    </source>
</evidence>
<organism evidence="10 11">
    <name type="scientific">Cloeon dipterum</name>
    <dbReference type="NCBI Taxonomy" id="197152"/>
    <lineage>
        <taxon>Eukaryota</taxon>
        <taxon>Metazoa</taxon>
        <taxon>Ecdysozoa</taxon>
        <taxon>Arthropoda</taxon>
        <taxon>Hexapoda</taxon>
        <taxon>Insecta</taxon>
        <taxon>Pterygota</taxon>
        <taxon>Palaeoptera</taxon>
        <taxon>Ephemeroptera</taxon>
        <taxon>Pisciforma</taxon>
        <taxon>Baetidae</taxon>
        <taxon>Cloeon</taxon>
    </lineage>
</organism>
<evidence type="ECO:0000256" key="2">
    <source>
        <dbReference type="ARBA" id="ARBA00022771"/>
    </source>
</evidence>
<dbReference type="SMART" id="SM00692">
    <property type="entry name" value="DM3"/>
    <property type="match status" value="1"/>
</dbReference>
<keyword evidence="1" id="KW-0479">Metal-binding</keyword>
<keyword evidence="11" id="KW-1185">Reference proteome</keyword>
<dbReference type="PANTHER" id="PTHR46600">
    <property type="entry name" value="THAP DOMAIN-CONTAINING"/>
    <property type="match status" value="1"/>
</dbReference>
<dbReference type="SUPFAM" id="SSF144232">
    <property type="entry name" value="HIT/MYND zinc finger-like"/>
    <property type="match status" value="1"/>
</dbReference>
<keyword evidence="4 6" id="KW-0238">DNA-binding</keyword>
<dbReference type="Pfam" id="PF05485">
    <property type="entry name" value="THAP"/>
    <property type="match status" value="1"/>
</dbReference>
<feature type="region of interest" description="Disordered" evidence="7">
    <location>
        <begin position="7"/>
        <end position="29"/>
    </location>
</feature>
<dbReference type="GO" id="GO:0043565">
    <property type="term" value="F:sequence-specific DNA binding"/>
    <property type="evidence" value="ECO:0007669"/>
    <property type="project" value="InterPro"/>
</dbReference>
<proteinExistence type="predicted"/>
<accession>A0A8S1CXV1</accession>
<feature type="compositionally biased region" description="Low complexity" evidence="7">
    <location>
        <begin position="476"/>
        <end position="485"/>
    </location>
</feature>
<gene>
    <name evidence="10" type="ORF">CLODIP_2_CD04407</name>
</gene>
<keyword evidence="2 5" id="KW-0863">Zinc-finger</keyword>
<feature type="region of interest" description="Disordered" evidence="7">
    <location>
        <begin position="177"/>
        <end position="196"/>
    </location>
</feature>
<evidence type="ECO:0000313" key="11">
    <source>
        <dbReference type="Proteomes" id="UP000494165"/>
    </source>
</evidence>
<sequence>MPQCAIATCNNSHRKTKKDGIPDDPDDRISYHRIPSDPRVKIHWIAACGRDFNDKTSSSAVKRGKKDQPVINEENMRVCSKHFERRFFEIRPPTNPDPGKKEVPVRRLMRGSTPTLFVPVVVPSLVEEAKSWGPPQRATLRSGQDEKAGLVPAIKNMIGANAPNLMQPLKRLSISDSSATSSSLNSSGTSAESQEEFCEALGLRRNFLPGPVEPPHHLFNGLQVMQGMHPLNQAAQPPALEDGDEAAEEAAPQQELEGGEPSDSIISEETAARTGAAALVRVELDEGAKPLEFTAAGHISPPTEAGSSGGGTDDEEAPRMKPSSRLKRTLRQSSSESDAKLSRLSNGETIMDSRERQINAILDKARSPEEINRLIENTSREVESLTQVISSKLAELHSYISQKSLKSELLDKAQVRRLIPLPMKPRANGLQEQLPIGEGRQGPIIKATHIIATHRRNHPDEIPRQGRRMPRREHSSTTTSANSSTIALPTMDPNTNFQHILQGIALQSCIDNRMQSTVGPMSSQASRKLHSYPDVTLHQLPQQVNPATTPMLQKILTKMPGNTVMANNNSPTLMQLLTEPKKGGHQGDRLSEMPVPNQAADHNVSITDLLGSSKAHSELTITVTNPTTELSRKQGSSQRTLERPWDDLNSDRLVIDDPTASEPWRSDGMVEMCMRCGEKLAMYECAGCRQGRYCCRECQRKDWERHSPQCAIMSKKSQKTSSNTPSSKAA</sequence>
<dbReference type="InterPro" id="IPR002893">
    <property type="entry name" value="Znf_MYND"/>
</dbReference>
<evidence type="ECO:0000256" key="4">
    <source>
        <dbReference type="ARBA" id="ARBA00023125"/>
    </source>
</evidence>
<evidence type="ECO:0000313" key="10">
    <source>
        <dbReference type="EMBL" id="CAB3372611.1"/>
    </source>
</evidence>
<keyword evidence="3" id="KW-0862">Zinc</keyword>
<dbReference type="SMART" id="SM00980">
    <property type="entry name" value="THAP"/>
    <property type="match status" value="1"/>
</dbReference>
<feature type="region of interest" description="Disordered" evidence="7">
    <location>
        <begin position="234"/>
        <end position="263"/>
    </location>
</feature>
<reference evidence="10 11" key="1">
    <citation type="submission" date="2020-04" db="EMBL/GenBank/DDBJ databases">
        <authorList>
            <person name="Alioto T."/>
            <person name="Alioto T."/>
            <person name="Gomez Garrido J."/>
        </authorList>
    </citation>
    <scope>NUCLEOTIDE SEQUENCE [LARGE SCALE GENOMIC DNA]</scope>
</reference>
<evidence type="ECO:0008006" key="12">
    <source>
        <dbReference type="Google" id="ProtNLM"/>
    </source>
</evidence>
<dbReference type="PROSITE" id="PS50865">
    <property type="entry name" value="ZF_MYND_2"/>
    <property type="match status" value="1"/>
</dbReference>
<feature type="compositionally biased region" description="Low complexity" evidence="7">
    <location>
        <begin position="177"/>
        <end position="192"/>
    </location>
</feature>
<dbReference type="GO" id="GO:0008270">
    <property type="term" value="F:zinc ion binding"/>
    <property type="evidence" value="ECO:0007669"/>
    <property type="project" value="UniProtKB-KW"/>
</dbReference>
<feature type="region of interest" description="Disordered" evidence="7">
    <location>
        <begin position="293"/>
        <end position="352"/>
    </location>
</feature>
<dbReference type="InterPro" id="IPR006612">
    <property type="entry name" value="THAP_Znf"/>
</dbReference>
<evidence type="ECO:0000256" key="1">
    <source>
        <dbReference type="ARBA" id="ARBA00022723"/>
    </source>
</evidence>
<dbReference type="SUPFAM" id="SSF57716">
    <property type="entry name" value="Glucocorticoid receptor-like (DNA-binding domain)"/>
    <property type="match status" value="1"/>
</dbReference>
<evidence type="ECO:0000256" key="6">
    <source>
        <dbReference type="PROSITE-ProRule" id="PRU00309"/>
    </source>
</evidence>
<dbReference type="EMBL" id="CADEPI010000075">
    <property type="protein sequence ID" value="CAB3372611.1"/>
    <property type="molecule type" value="Genomic_DNA"/>
</dbReference>
<evidence type="ECO:0000256" key="5">
    <source>
        <dbReference type="PROSITE-ProRule" id="PRU00134"/>
    </source>
</evidence>
<dbReference type="PROSITE" id="PS01360">
    <property type="entry name" value="ZF_MYND_1"/>
    <property type="match status" value="1"/>
</dbReference>
<dbReference type="PROSITE" id="PS50950">
    <property type="entry name" value="ZF_THAP"/>
    <property type="match status" value="1"/>
</dbReference>
<protein>
    <recommendedName>
        <fullName evidence="12">MYND-type domain-containing protein</fullName>
    </recommendedName>
</protein>
<dbReference type="Gene3D" id="6.10.140.2220">
    <property type="match status" value="1"/>
</dbReference>
<feature type="region of interest" description="Disordered" evidence="7">
    <location>
        <begin position="459"/>
        <end position="488"/>
    </location>
</feature>
<dbReference type="Proteomes" id="UP000494165">
    <property type="component" value="Unassembled WGS sequence"/>
</dbReference>
<dbReference type="Pfam" id="PF01753">
    <property type="entry name" value="zf-MYND"/>
    <property type="match status" value="1"/>
</dbReference>
<dbReference type="OrthoDB" id="6496718at2759"/>
<dbReference type="AlphaFoldDB" id="A0A8S1CXV1"/>
<evidence type="ECO:0000256" key="3">
    <source>
        <dbReference type="ARBA" id="ARBA00022833"/>
    </source>
</evidence>
<feature type="domain" description="MYND-type" evidence="8">
    <location>
        <begin position="673"/>
        <end position="710"/>
    </location>
</feature>
<evidence type="ECO:0000256" key="7">
    <source>
        <dbReference type="SAM" id="MobiDB-lite"/>
    </source>
</evidence>
<evidence type="ECO:0000259" key="8">
    <source>
        <dbReference type="PROSITE" id="PS50865"/>
    </source>
</evidence>
<name>A0A8S1CXV1_9INSE</name>